<dbReference type="AlphaFoldDB" id="A0A2S5CV28"/>
<dbReference type="Proteomes" id="UP000237319">
    <property type="component" value="Unassembled WGS sequence"/>
</dbReference>
<proteinExistence type="predicted"/>
<sequence>MGFGPDRSNPLMNNQVGKVIVPPGKRANFTFSADANWENAVCIYPEGSEALLIEKGNYRRSLSDFSTPENNTGINQSFIVSGWHKRGEPSGSLPWIQSALQERPNSGGHDLNFGFEDAGDGDYNDMHVTVDIVD</sequence>
<accession>A0A2S5CV28</accession>
<evidence type="ECO:0000313" key="1">
    <source>
        <dbReference type="EMBL" id="POZ54674.1"/>
    </source>
</evidence>
<keyword evidence="2" id="KW-1185">Reference proteome</keyword>
<reference evidence="1 2" key="1">
    <citation type="submission" date="2017-11" db="EMBL/GenBank/DDBJ databases">
        <title>Genome sequence of Lysinibacillus sphaericus, a lignin-degrading bacteria isolated from municipal solid waste soil.</title>
        <authorList>
            <person name="Persinoti G.F."/>
            <person name="Paixao D.A."/>
            <person name="Bugg T.D."/>
            <person name="Squina F.M."/>
        </authorList>
    </citation>
    <scope>NUCLEOTIDE SEQUENCE [LARGE SCALE GENOMIC DNA]</scope>
    <source>
        <strain evidence="1 2">A1</strain>
    </source>
</reference>
<dbReference type="RefSeq" id="WP_069508272.1">
    <property type="nucleotide sequence ID" value="NZ_CP194323.1"/>
</dbReference>
<gene>
    <name evidence="1" type="ORF">LYSIN_03534</name>
</gene>
<protein>
    <recommendedName>
        <fullName evidence="3">DUF4114 domain-containing protein</fullName>
    </recommendedName>
</protein>
<evidence type="ECO:0008006" key="3">
    <source>
        <dbReference type="Google" id="ProtNLM"/>
    </source>
</evidence>
<organism evidence="1 2">
    <name type="scientific">Lysinibacillus sphaericus</name>
    <name type="common">Bacillus sphaericus</name>
    <dbReference type="NCBI Taxonomy" id="1421"/>
    <lineage>
        <taxon>Bacteria</taxon>
        <taxon>Bacillati</taxon>
        <taxon>Bacillota</taxon>
        <taxon>Bacilli</taxon>
        <taxon>Bacillales</taxon>
        <taxon>Bacillaceae</taxon>
        <taxon>Lysinibacillus</taxon>
    </lineage>
</organism>
<name>A0A2S5CV28_LYSSH</name>
<comment type="caution">
    <text evidence="1">The sequence shown here is derived from an EMBL/GenBank/DDBJ whole genome shotgun (WGS) entry which is preliminary data.</text>
</comment>
<evidence type="ECO:0000313" key="2">
    <source>
        <dbReference type="Proteomes" id="UP000237319"/>
    </source>
</evidence>
<dbReference type="EMBL" id="PGLV01000003">
    <property type="protein sequence ID" value="POZ54674.1"/>
    <property type="molecule type" value="Genomic_DNA"/>
</dbReference>